<dbReference type="GO" id="GO:0009279">
    <property type="term" value="C:cell outer membrane"/>
    <property type="evidence" value="ECO:0007669"/>
    <property type="project" value="UniProtKB-SubCell"/>
</dbReference>
<evidence type="ECO:0000256" key="4">
    <source>
        <dbReference type="ARBA" id="ARBA00022452"/>
    </source>
</evidence>
<gene>
    <name evidence="9" type="ORF">MRX98_21490</name>
</gene>
<dbReference type="Proteomes" id="UP001165427">
    <property type="component" value="Unassembled WGS sequence"/>
</dbReference>
<accession>A0AA41UMY6</accession>
<keyword evidence="3" id="KW-0813">Transport</keyword>
<evidence type="ECO:0000256" key="8">
    <source>
        <dbReference type="SAM" id="SignalP"/>
    </source>
</evidence>
<evidence type="ECO:0000313" key="10">
    <source>
        <dbReference type="Proteomes" id="UP001165427"/>
    </source>
</evidence>
<keyword evidence="8" id="KW-0732">Signal</keyword>
<comment type="caution">
    <text evidence="9">The sequence shown here is derived from an EMBL/GenBank/DDBJ whole genome shotgun (WGS) entry which is preliminary data.</text>
</comment>
<keyword evidence="5" id="KW-0812">Transmembrane</keyword>
<evidence type="ECO:0000256" key="3">
    <source>
        <dbReference type="ARBA" id="ARBA00022448"/>
    </source>
</evidence>
<evidence type="ECO:0000256" key="6">
    <source>
        <dbReference type="ARBA" id="ARBA00023136"/>
    </source>
</evidence>
<evidence type="ECO:0000256" key="2">
    <source>
        <dbReference type="ARBA" id="ARBA00007613"/>
    </source>
</evidence>
<dbReference type="InterPro" id="IPR051906">
    <property type="entry name" value="TolC-like"/>
</dbReference>
<dbReference type="GO" id="GO:1990281">
    <property type="term" value="C:efflux pump complex"/>
    <property type="evidence" value="ECO:0007669"/>
    <property type="project" value="TreeGrafter"/>
</dbReference>
<organism evidence="9 10">
    <name type="scientific">Desulfatitalea alkaliphila</name>
    <dbReference type="NCBI Taxonomy" id="2929485"/>
    <lineage>
        <taxon>Bacteria</taxon>
        <taxon>Pseudomonadati</taxon>
        <taxon>Thermodesulfobacteriota</taxon>
        <taxon>Desulfobacteria</taxon>
        <taxon>Desulfobacterales</taxon>
        <taxon>Desulfosarcinaceae</taxon>
        <taxon>Desulfatitalea</taxon>
    </lineage>
</organism>
<dbReference type="InterPro" id="IPR003423">
    <property type="entry name" value="OMP_efflux"/>
</dbReference>
<protein>
    <submittedName>
        <fullName evidence="9">TolC family protein</fullName>
    </submittedName>
</protein>
<dbReference type="AlphaFoldDB" id="A0AA41UMY6"/>
<feature type="chain" id="PRO_5041210449" evidence="8">
    <location>
        <begin position="31"/>
        <end position="453"/>
    </location>
</feature>
<dbReference type="InterPro" id="IPR028351">
    <property type="entry name" value="CyaE"/>
</dbReference>
<dbReference type="GO" id="GO:0015288">
    <property type="term" value="F:porin activity"/>
    <property type="evidence" value="ECO:0007669"/>
    <property type="project" value="TreeGrafter"/>
</dbReference>
<reference evidence="9" key="1">
    <citation type="submission" date="2022-04" db="EMBL/GenBank/DDBJ databases">
        <title>Desulfatitalea alkaliphila sp. nov., a novel anaerobic sulfate-reducing bacterium isolated from terrestrial mud volcano, Taman Peninsula, Russia.</title>
        <authorList>
            <person name="Khomyakova M.A."/>
            <person name="Merkel A.Y."/>
            <person name="Slobodkin A.I."/>
        </authorList>
    </citation>
    <scope>NUCLEOTIDE SEQUENCE</scope>
    <source>
        <strain evidence="9">M08but</strain>
    </source>
</reference>
<comment type="similarity">
    <text evidence="2">Belongs to the outer membrane factor (OMF) (TC 1.B.17) family.</text>
</comment>
<dbReference type="PANTHER" id="PTHR30026:SF21">
    <property type="entry name" value="SLR1270 PROTEIN"/>
    <property type="match status" value="1"/>
</dbReference>
<dbReference type="GO" id="GO:0015562">
    <property type="term" value="F:efflux transmembrane transporter activity"/>
    <property type="evidence" value="ECO:0007669"/>
    <property type="project" value="InterPro"/>
</dbReference>
<dbReference type="PANTHER" id="PTHR30026">
    <property type="entry name" value="OUTER MEMBRANE PROTEIN TOLC"/>
    <property type="match status" value="1"/>
</dbReference>
<evidence type="ECO:0000256" key="5">
    <source>
        <dbReference type="ARBA" id="ARBA00022692"/>
    </source>
</evidence>
<keyword evidence="4" id="KW-1134">Transmembrane beta strand</keyword>
<dbReference type="Pfam" id="PF02321">
    <property type="entry name" value="OEP"/>
    <property type="match status" value="2"/>
</dbReference>
<name>A0AA41UMY6_9BACT</name>
<keyword evidence="7" id="KW-0998">Cell outer membrane</keyword>
<dbReference type="PIRSF" id="PIRSF001892">
    <property type="entry name" value="CyaE"/>
    <property type="match status" value="1"/>
</dbReference>
<evidence type="ECO:0000256" key="1">
    <source>
        <dbReference type="ARBA" id="ARBA00004442"/>
    </source>
</evidence>
<dbReference type="RefSeq" id="WP_246915121.1">
    <property type="nucleotide sequence ID" value="NZ_JALJRB010000054.1"/>
</dbReference>
<dbReference type="EMBL" id="JALJRB010000054">
    <property type="protein sequence ID" value="MCJ8503161.1"/>
    <property type="molecule type" value="Genomic_DNA"/>
</dbReference>
<keyword evidence="6" id="KW-0472">Membrane</keyword>
<sequence>MRLKAWRRAAVWTMLVLGWLGTVGPAGTRADDTPHPLTLEEAVALARQHNPRMAAARHQLDADSARVTQAGSSMLPQVDLSETFGRTNSPLWAFGTRLNQGAIQQADFAPANLNSPDAINNFRTALTLTWNLFDGGRSWIGWRQAQQNRQAAELALRRTEQEVAAQAATAYAACLLAEEHRAVVRQALATAQAHLKVVEDRERSGLAVKSDVLRARVRIADLEQQRLQAESRERVALARLGAAMGRSDDLYGTVTLTSAPGPGAPLTADLTHWTARALEQRPDLQQIRLQEEIARRQVAKARAAHYPTLALQGTYEINSDDFSDTQDSYAVGAVVQVNLFSGRRISARTAEARSLLAKIAAMREELMAGVRVDTQQAYYEALSAWQSIEVARTAVAEAEEGLRIVANRYESGLLALVSLLDAQVAVQQAQTQHHRALHDYSVARTMLALAVGE</sequence>
<keyword evidence="10" id="KW-1185">Reference proteome</keyword>
<proteinExistence type="inferred from homology"/>
<evidence type="ECO:0000313" key="9">
    <source>
        <dbReference type="EMBL" id="MCJ8503161.1"/>
    </source>
</evidence>
<evidence type="ECO:0000256" key="7">
    <source>
        <dbReference type="ARBA" id="ARBA00023237"/>
    </source>
</evidence>
<comment type="subcellular location">
    <subcellularLocation>
        <location evidence="1">Cell outer membrane</location>
    </subcellularLocation>
</comment>
<dbReference type="SUPFAM" id="SSF56954">
    <property type="entry name" value="Outer membrane efflux proteins (OEP)"/>
    <property type="match status" value="1"/>
</dbReference>
<feature type="signal peptide" evidence="8">
    <location>
        <begin position="1"/>
        <end position="30"/>
    </location>
</feature>
<dbReference type="Gene3D" id="1.20.1600.10">
    <property type="entry name" value="Outer membrane efflux proteins (OEP)"/>
    <property type="match status" value="1"/>
</dbReference>